<keyword evidence="7 8" id="KW-0472">Membrane</keyword>
<evidence type="ECO:0000256" key="4">
    <source>
        <dbReference type="ARBA" id="ARBA00022475"/>
    </source>
</evidence>
<dbReference type="Proteomes" id="UP001596264">
    <property type="component" value="Unassembled WGS sequence"/>
</dbReference>
<evidence type="ECO:0000313" key="9">
    <source>
        <dbReference type="EMBL" id="MFC6380786.1"/>
    </source>
</evidence>
<keyword evidence="5 8" id="KW-0812">Transmembrane</keyword>
<evidence type="ECO:0000256" key="5">
    <source>
        <dbReference type="ARBA" id="ARBA00022692"/>
    </source>
</evidence>
<sequence>MTIQTKASSSRSNSLFSRKSASRAMVLIIVMLFTLSVSSIFFGASELTLGQIWQHLQQGFGGEQDFIVWQHRLPRTLLSILVGASLGLSGSLVQGVIRNPLASPDLMGISAGAGFCATLLLVMLPAAPTWWLSVAALLGGLLAFSFIMLLAQISQPTPARLALIGVAISAFLASGINFLLVIYPVEINTAMIWLTGSLWGRSWQHIPMLTVIFAVLMAVSMYLAWRLDVLGLGEQTAYHLGVSVKSLEFTTLLIAVVIASLAVSVAGTVSFIGLLAPHIARLLFGHQHRILLPASALIGAIILVTADVLARSLFAPIELPAGVLTSVIGAPYFIFLLSRYKGW</sequence>
<feature type="transmembrane region" description="Helical" evidence="8">
    <location>
        <begin position="205"/>
        <end position="225"/>
    </location>
</feature>
<keyword evidence="4" id="KW-1003">Cell membrane</keyword>
<dbReference type="SUPFAM" id="SSF81345">
    <property type="entry name" value="ABC transporter involved in vitamin B12 uptake, BtuC"/>
    <property type="match status" value="1"/>
</dbReference>
<keyword evidence="6 8" id="KW-1133">Transmembrane helix</keyword>
<evidence type="ECO:0000256" key="6">
    <source>
        <dbReference type="ARBA" id="ARBA00022989"/>
    </source>
</evidence>
<gene>
    <name evidence="9" type="ORF">ACFP58_04755</name>
</gene>
<dbReference type="Pfam" id="PF01032">
    <property type="entry name" value="FecCD"/>
    <property type="match status" value="1"/>
</dbReference>
<dbReference type="RefSeq" id="WP_265089206.1">
    <property type="nucleotide sequence ID" value="NZ_CAJGZK010000001.1"/>
</dbReference>
<dbReference type="InterPro" id="IPR000522">
    <property type="entry name" value="ABC_transptr_permease_BtuC"/>
</dbReference>
<keyword evidence="10" id="KW-1185">Reference proteome</keyword>
<feature type="transmembrane region" description="Helical" evidence="8">
    <location>
        <begin position="163"/>
        <end position="185"/>
    </location>
</feature>
<evidence type="ECO:0000256" key="3">
    <source>
        <dbReference type="ARBA" id="ARBA00022448"/>
    </source>
</evidence>
<feature type="transmembrane region" description="Helical" evidence="8">
    <location>
        <begin position="106"/>
        <end position="124"/>
    </location>
</feature>
<accession>A0ABW1W513</accession>
<feature type="transmembrane region" description="Helical" evidence="8">
    <location>
        <begin position="130"/>
        <end position="151"/>
    </location>
</feature>
<dbReference type="PANTHER" id="PTHR30472:SF37">
    <property type="entry name" value="FE(3+) DICITRATE TRANSPORT SYSTEM PERMEASE PROTEIN FECD-RELATED"/>
    <property type="match status" value="1"/>
</dbReference>
<organism evidence="9 10">
    <name type="scientific">Psychrobacter glacincola</name>
    <dbReference type="NCBI Taxonomy" id="56810"/>
    <lineage>
        <taxon>Bacteria</taxon>
        <taxon>Pseudomonadati</taxon>
        <taxon>Pseudomonadota</taxon>
        <taxon>Gammaproteobacteria</taxon>
        <taxon>Moraxellales</taxon>
        <taxon>Moraxellaceae</taxon>
        <taxon>Psychrobacter</taxon>
    </lineage>
</organism>
<proteinExistence type="inferred from homology"/>
<name>A0ABW1W513_9GAMM</name>
<evidence type="ECO:0000256" key="7">
    <source>
        <dbReference type="ARBA" id="ARBA00023136"/>
    </source>
</evidence>
<comment type="caution">
    <text evidence="9">The sequence shown here is derived from an EMBL/GenBank/DDBJ whole genome shotgun (WGS) entry which is preliminary data.</text>
</comment>
<evidence type="ECO:0000256" key="1">
    <source>
        <dbReference type="ARBA" id="ARBA00004651"/>
    </source>
</evidence>
<dbReference type="Gene3D" id="1.10.3470.10">
    <property type="entry name" value="ABC transporter involved in vitamin B12 uptake, BtuC"/>
    <property type="match status" value="1"/>
</dbReference>
<comment type="subcellular location">
    <subcellularLocation>
        <location evidence="1">Cell membrane</location>
        <topology evidence="1">Multi-pass membrane protein</topology>
    </subcellularLocation>
</comment>
<dbReference type="PANTHER" id="PTHR30472">
    <property type="entry name" value="FERRIC ENTEROBACTIN TRANSPORT SYSTEM PERMEASE PROTEIN"/>
    <property type="match status" value="1"/>
</dbReference>
<evidence type="ECO:0000256" key="2">
    <source>
        <dbReference type="ARBA" id="ARBA00007935"/>
    </source>
</evidence>
<feature type="transmembrane region" description="Helical" evidence="8">
    <location>
        <begin position="291"/>
        <end position="313"/>
    </location>
</feature>
<dbReference type="InterPro" id="IPR037294">
    <property type="entry name" value="ABC_BtuC-like"/>
</dbReference>
<protein>
    <submittedName>
        <fullName evidence="9">FecCD family ABC transporter permease</fullName>
    </submittedName>
</protein>
<dbReference type="EMBL" id="JBHSTZ010000014">
    <property type="protein sequence ID" value="MFC6380786.1"/>
    <property type="molecule type" value="Genomic_DNA"/>
</dbReference>
<keyword evidence="3" id="KW-0813">Transport</keyword>
<evidence type="ECO:0000256" key="8">
    <source>
        <dbReference type="SAM" id="Phobius"/>
    </source>
</evidence>
<feature type="transmembrane region" description="Helical" evidence="8">
    <location>
        <begin position="319"/>
        <end position="337"/>
    </location>
</feature>
<dbReference type="CDD" id="cd06550">
    <property type="entry name" value="TM_ABC_iron-siderophores_like"/>
    <property type="match status" value="1"/>
</dbReference>
<reference evidence="10" key="1">
    <citation type="journal article" date="2019" name="Int. J. Syst. Evol. Microbiol.">
        <title>The Global Catalogue of Microorganisms (GCM) 10K type strain sequencing project: providing services to taxonomists for standard genome sequencing and annotation.</title>
        <authorList>
            <consortium name="The Broad Institute Genomics Platform"/>
            <consortium name="The Broad Institute Genome Sequencing Center for Infectious Disease"/>
            <person name="Wu L."/>
            <person name="Ma J."/>
        </authorList>
    </citation>
    <scope>NUCLEOTIDE SEQUENCE [LARGE SCALE GENOMIC DNA]</scope>
    <source>
        <strain evidence="10">CCM 2050</strain>
    </source>
</reference>
<comment type="similarity">
    <text evidence="2">Belongs to the binding-protein-dependent transport system permease family. FecCD subfamily.</text>
</comment>
<feature type="transmembrane region" description="Helical" evidence="8">
    <location>
        <begin position="21"/>
        <end position="44"/>
    </location>
</feature>
<evidence type="ECO:0000313" key="10">
    <source>
        <dbReference type="Proteomes" id="UP001596264"/>
    </source>
</evidence>